<dbReference type="RefSeq" id="WP_257532366.1">
    <property type="nucleotide sequence ID" value="NZ_JANKAS010000012.1"/>
</dbReference>
<name>A0AAE3HFN0_9FIRM</name>
<dbReference type="Proteomes" id="UP001205748">
    <property type="component" value="Unassembled WGS sequence"/>
</dbReference>
<dbReference type="Gene3D" id="6.20.120.50">
    <property type="match status" value="1"/>
</dbReference>
<accession>A0AAE3HFN0</accession>
<evidence type="ECO:0000313" key="2">
    <source>
        <dbReference type="Proteomes" id="UP001205748"/>
    </source>
</evidence>
<reference evidence="1" key="1">
    <citation type="submission" date="2022-07" db="EMBL/GenBank/DDBJ databases">
        <title>Enhanced cultured diversity of the mouse gut microbiota enables custom-made synthetic communities.</title>
        <authorList>
            <person name="Afrizal A."/>
        </authorList>
    </citation>
    <scope>NUCLEOTIDE SEQUENCE</scope>
    <source>
        <strain evidence="1">DSM 28593</strain>
    </source>
</reference>
<sequence>MKVIIDGFEGNFAVVELENKVLVNMPKELIPQGAKEGDILDIHIDQEETQRRKKKIKRLMEDLWE</sequence>
<keyword evidence="2" id="KW-1185">Reference proteome</keyword>
<organism evidence="1 2">
    <name type="scientific">Irregularibacter muris</name>
    <dbReference type="NCBI Taxonomy" id="1796619"/>
    <lineage>
        <taxon>Bacteria</taxon>
        <taxon>Bacillati</taxon>
        <taxon>Bacillota</taxon>
        <taxon>Clostridia</taxon>
        <taxon>Eubacteriales</taxon>
        <taxon>Eubacteriaceae</taxon>
        <taxon>Irregularibacter</taxon>
    </lineage>
</organism>
<dbReference type="EMBL" id="JANKAS010000012">
    <property type="protein sequence ID" value="MCR1899725.1"/>
    <property type="molecule type" value="Genomic_DNA"/>
</dbReference>
<gene>
    <name evidence="1" type="ORF">NSA47_12130</name>
</gene>
<protein>
    <submittedName>
        <fullName evidence="1">DUF3006 domain-containing protein</fullName>
    </submittedName>
</protein>
<dbReference type="Pfam" id="PF11213">
    <property type="entry name" value="DUF3006"/>
    <property type="match status" value="1"/>
</dbReference>
<proteinExistence type="predicted"/>
<evidence type="ECO:0000313" key="1">
    <source>
        <dbReference type="EMBL" id="MCR1899725.1"/>
    </source>
</evidence>
<comment type="caution">
    <text evidence="1">The sequence shown here is derived from an EMBL/GenBank/DDBJ whole genome shotgun (WGS) entry which is preliminary data.</text>
</comment>
<dbReference type="InterPro" id="IPR021377">
    <property type="entry name" value="DUF3006"/>
</dbReference>
<dbReference type="AlphaFoldDB" id="A0AAE3HFN0"/>